<dbReference type="AlphaFoldDB" id="A0A1I3QQB8"/>
<dbReference type="RefSeq" id="WP_143077734.1">
    <property type="nucleotide sequence ID" value="NZ_FORU01000006.1"/>
</dbReference>
<evidence type="ECO:0000313" key="2">
    <source>
        <dbReference type="Proteomes" id="UP000243887"/>
    </source>
</evidence>
<dbReference type="EMBL" id="FORU01000006">
    <property type="protein sequence ID" value="SFJ36075.1"/>
    <property type="molecule type" value="Genomic_DNA"/>
</dbReference>
<accession>A0A1I3QQB8</accession>
<dbReference type="Proteomes" id="UP000243887">
    <property type="component" value="Unassembled WGS sequence"/>
</dbReference>
<dbReference type="Gene3D" id="3.20.80.10">
    <property type="entry name" value="Regulatory factor, effector binding domain"/>
    <property type="match status" value="1"/>
</dbReference>
<proteinExistence type="predicted"/>
<organism evidence="1 2">
    <name type="scientific">Myroides guanonis</name>
    <dbReference type="NCBI Taxonomy" id="1150112"/>
    <lineage>
        <taxon>Bacteria</taxon>
        <taxon>Pseudomonadati</taxon>
        <taxon>Bacteroidota</taxon>
        <taxon>Flavobacteriia</taxon>
        <taxon>Flavobacteriales</taxon>
        <taxon>Flavobacteriaceae</taxon>
        <taxon>Myroides</taxon>
    </lineage>
</organism>
<dbReference type="STRING" id="1150112.SAMN04487893_10676"/>
<dbReference type="InterPro" id="IPR011256">
    <property type="entry name" value="Reg_factor_effector_dom_sf"/>
</dbReference>
<dbReference type="OrthoDB" id="9807923at2"/>
<evidence type="ECO:0008006" key="3">
    <source>
        <dbReference type="Google" id="ProtNLM"/>
    </source>
</evidence>
<reference evidence="2" key="1">
    <citation type="submission" date="2016-10" db="EMBL/GenBank/DDBJ databases">
        <authorList>
            <person name="Varghese N."/>
            <person name="Submissions S."/>
        </authorList>
    </citation>
    <scope>NUCLEOTIDE SEQUENCE [LARGE SCALE GENOMIC DNA]</scope>
    <source>
        <strain evidence="2">DSM 26542</strain>
    </source>
</reference>
<sequence length="339" mass="39354">MKILKYFALLFLLTLVSLVVFILTQDGKFNVSKTFIVEAPKENVFNYIQNTKNWSEWTESRKLNDSIIEIQLNGFPYSEIQNNKSYQNDSLTQTLLTKNPVKLKWTFKSEGNKTEINFQIEGIIDFQSKIKRFWDGSPTQTVTRSIEKDLSRLSTVIKHQYTFTELETLGPTEFNKIIYIYLNQSSTINTLEKDIQKQYPKLKSFVTDYKIAADLKPILLFNSLTTKDTIKYRLALPINKNIYLNPDDFVLLDSITTPLTFKTISNGHYTHLSKALKETEDSFAKSKIQEDKQHMKLLRLTNSILDSSNPAEWKTEIYIPIITPTTSETIEQKVNEDLQ</sequence>
<dbReference type="SUPFAM" id="SSF55961">
    <property type="entry name" value="Bet v1-like"/>
    <property type="match status" value="1"/>
</dbReference>
<keyword evidence="2" id="KW-1185">Reference proteome</keyword>
<protein>
    <recommendedName>
        <fullName evidence="3">Polyketide cyclase / dehydrase and lipid transport</fullName>
    </recommendedName>
</protein>
<gene>
    <name evidence="1" type="ORF">SAMN04487893_10676</name>
</gene>
<evidence type="ECO:0000313" key="1">
    <source>
        <dbReference type="EMBL" id="SFJ36075.1"/>
    </source>
</evidence>
<name>A0A1I3QQB8_9FLAO</name>